<dbReference type="GO" id="GO:0060271">
    <property type="term" value="P:cilium assembly"/>
    <property type="evidence" value="ECO:0007669"/>
    <property type="project" value="TreeGrafter"/>
</dbReference>
<keyword evidence="9" id="KW-1185">Reference proteome</keyword>
<evidence type="ECO:0000256" key="7">
    <source>
        <dbReference type="ARBA" id="ARBA00039274"/>
    </source>
</evidence>
<evidence type="ECO:0000256" key="1">
    <source>
        <dbReference type="ARBA" id="ARBA00004120"/>
    </source>
</evidence>
<evidence type="ECO:0000313" key="9">
    <source>
        <dbReference type="Proteomes" id="UP000677054"/>
    </source>
</evidence>
<reference evidence="8" key="1">
    <citation type="submission" date="2020-11" db="EMBL/GenBank/DDBJ databases">
        <authorList>
            <person name="Tran Van P."/>
        </authorList>
    </citation>
    <scope>NUCLEOTIDE SEQUENCE</scope>
</reference>
<organism evidence="8">
    <name type="scientific">Darwinula stevensoni</name>
    <dbReference type="NCBI Taxonomy" id="69355"/>
    <lineage>
        <taxon>Eukaryota</taxon>
        <taxon>Metazoa</taxon>
        <taxon>Ecdysozoa</taxon>
        <taxon>Arthropoda</taxon>
        <taxon>Crustacea</taxon>
        <taxon>Oligostraca</taxon>
        <taxon>Ostracoda</taxon>
        <taxon>Podocopa</taxon>
        <taxon>Podocopida</taxon>
        <taxon>Darwinulocopina</taxon>
        <taxon>Darwinuloidea</taxon>
        <taxon>Darwinulidae</taxon>
        <taxon>Darwinula</taxon>
    </lineage>
</organism>
<evidence type="ECO:0000256" key="6">
    <source>
        <dbReference type="ARBA" id="ARBA00038411"/>
    </source>
</evidence>
<dbReference type="PROSITE" id="PS51381">
    <property type="entry name" value="C2_B9"/>
    <property type="match status" value="1"/>
</dbReference>
<accession>A0A7R9A768</accession>
<evidence type="ECO:0000256" key="5">
    <source>
        <dbReference type="ARBA" id="ARBA00023273"/>
    </source>
</evidence>
<dbReference type="Proteomes" id="UP000677054">
    <property type="component" value="Unassembled WGS sequence"/>
</dbReference>
<comment type="subcellular location">
    <subcellularLocation>
        <location evidence="1">Cytoplasm</location>
        <location evidence="1">Cytoskeleton</location>
        <location evidence="1">Cilium basal body</location>
    </subcellularLocation>
</comment>
<keyword evidence="5" id="KW-0966">Cell projection</keyword>
<gene>
    <name evidence="8" type="ORF">DSTB1V02_LOCUS6805</name>
</gene>
<dbReference type="OrthoDB" id="431939at2759"/>
<dbReference type="InterPro" id="IPR010796">
    <property type="entry name" value="C2_B9-type_dom"/>
</dbReference>
<dbReference type="PANTHER" id="PTHR12968:SF1">
    <property type="entry name" value="B9 DOMAIN-CONTAINING PROTEIN 1"/>
    <property type="match status" value="1"/>
</dbReference>
<comment type="similarity">
    <text evidence="6">Belongs to the B9D family.</text>
</comment>
<dbReference type="GO" id="GO:0036038">
    <property type="term" value="C:MKS complex"/>
    <property type="evidence" value="ECO:0007669"/>
    <property type="project" value="TreeGrafter"/>
</dbReference>
<evidence type="ECO:0000313" key="8">
    <source>
        <dbReference type="EMBL" id="CAD7246963.1"/>
    </source>
</evidence>
<dbReference type="Pfam" id="PF07162">
    <property type="entry name" value="B9-C2"/>
    <property type="match status" value="1"/>
</dbReference>
<dbReference type="EMBL" id="LR900807">
    <property type="protein sequence ID" value="CAD7246963.1"/>
    <property type="molecule type" value="Genomic_DNA"/>
</dbReference>
<name>A0A7R9A768_9CRUS</name>
<evidence type="ECO:0000256" key="4">
    <source>
        <dbReference type="ARBA" id="ARBA00023212"/>
    </source>
</evidence>
<keyword evidence="4" id="KW-0206">Cytoskeleton</keyword>
<keyword evidence="2" id="KW-0963">Cytoplasm</keyword>
<dbReference type="PANTHER" id="PTHR12968">
    <property type="entry name" value="B9 DOMAIN-CONTAINING"/>
    <property type="match status" value="1"/>
</dbReference>
<sequence>MGDLPQSQAQDSVFLLSVTGQIESGDFPGMDDLYCRYQYVYGQDWVVTNGLGEGISQVTKRGFGEGGSPPFTWNFPLEVTLKSTNPFGWPRLVVSVYGLDFLGRDVARGYGSCVVPLSPGPHRRRVAMFVPTSASVLDGLSGWLTGRRPEYIDSRVVASGDGRDATRVRTQGYVVVGFNVVTKDLRKLGYVAAVGGARSGGTAI</sequence>
<proteinExistence type="inferred from homology"/>
<dbReference type="AlphaFoldDB" id="A0A7R9A768"/>
<evidence type="ECO:0000256" key="2">
    <source>
        <dbReference type="ARBA" id="ARBA00022490"/>
    </source>
</evidence>
<keyword evidence="3" id="KW-0970">Cilium biogenesis/degradation</keyword>
<protein>
    <recommendedName>
        <fullName evidence="7">B9 domain-containing protein 1</fullName>
    </recommendedName>
</protein>
<evidence type="ECO:0000256" key="3">
    <source>
        <dbReference type="ARBA" id="ARBA00022794"/>
    </source>
</evidence>
<dbReference type="EMBL" id="CAJPEV010001290">
    <property type="protein sequence ID" value="CAG0891867.1"/>
    <property type="molecule type" value="Genomic_DNA"/>
</dbReference>